<dbReference type="EMBL" id="ML122281">
    <property type="protein sequence ID" value="RPD57400.1"/>
    <property type="molecule type" value="Genomic_DNA"/>
</dbReference>
<gene>
    <name evidence="2" type="ORF">L227DRAFT_230278</name>
</gene>
<organism evidence="2 3">
    <name type="scientific">Lentinus tigrinus ALCF2SS1-6</name>
    <dbReference type="NCBI Taxonomy" id="1328759"/>
    <lineage>
        <taxon>Eukaryota</taxon>
        <taxon>Fungi</taxon>
        <taxon>Dikarya</taxon>
        <taxon>Basidiomycota</taxon>
        <taxon>Agaricomycotina</taxon>
        <taxon>Agaricomycetes</taxon>
        <taxon>Polyporales</taxon>
        <taxon>Polyporaceae</taxon>
        <taxon>Lentinus</taxon>
    </lineage>
</organism>
<evidence type="ECO:0000313" key="2">
    <source>
        <dbReference type="EMBL" id="RPD57400.1"/>
    </source>
</evidence>
<accession>A0A5C2S1T2</accession>
<dbReference type="Proteomes" id="UP000313359">
    <property type="component" value="Unassembled WGS sequence"/>
</dbReference>
<dbReference type="AlphaFoldDB" id="A0A5C2S1T2"/>
<name>A0A5C2S1T2_9APHY</name>
<sequence>MRAVLLANSHIHPGDSFEEALDSFGDSMNDDYDDDSLEEPEIVWCFSALDDLGRCMEALPYYQVYDDLTGTPFLEPIPEYPDYPLYIFVHGRRCVYEDGALYEFTGCLEERVFYEGLYRPCLVFDIAFDTAHIEEVEEVEEVEGEIEVLPPSVCKDDTSTRRRGLRRAPLGDMTNLS</sequence>
<keyword evidence="3" id="KW-1185">Reference proteome</keyword>
<evidence type="ECO:0000256" key="1">
    <source>
        <dbReference type="SAM" id="MobiDB-lite"/>
    </source>
</evidence>
<feature type="region of interest" description="Disordered" evidence="1">
    <location>
        <begin position="156"/>
        <end position="177"/>
    </location>
</feature>
<proteinExistence type="predicted"/>
<protein>
    <submittedName>
        <fullName evidence="2">Uncharacterized protein</fullName>
    </submittedName>
</protein>
<evidence type="ECO:0000313" key="3">
    <source>
        <dbReference type="Proteomes" id="UP000313359"/>
    </source>
</evidence>
<reference evidence="2" key="1">
    <citation type="journal article" date="2018" name="Genome Biol. Evol.">
        <title>Genomics and development of Lentinus tigrinus, a white-rot wood-decaying mushroom with dimorphic fruiting bodies.</title>
        <authorList>
            <person name="Wu B."/>
            <person name="Xu Z."/>
            <person name="Knudson A."/>
            <person name="Carlson A."/>
            <person name="Chen N."/>
            <person name="Kovaka S."/>
            <person name="LaButti K."/>
            <person name="Lipzen A."/>
            <person name="Pennachio C."/>
            <person name="Riley R."/>
            <person name="Schakwitz W."/>
            <person name="Umezawa K."/>
            <person name="Ohm R.A."/>
            <person name="Grigoriev I.V."/>
            <person name="Nagy L.G."/>
            <person name="Gibbons J."/>
            <person name="Hibbett D."/>
        </authorList>
    </citation>
    <scope>NUCLEOTIDE SEQUENCE [LARGE SCALE GENOMIC DNA]</scope>
    <source>
        <strain evidence="2">ALCF2SS1-6</strain>
    </source>
</reference>